<evidence type="ECO:0000256" key="2">
    <source>
        <dbReference type="ARBA" id="ARBA00022723"/>
    </source>
</evidence>
<reference evidence="6" key="1">
    <citation type="journal article" date="2019" name="Int. J. Syst. Evol. Microbiol.">
        <title>The Global Catalogue of Microorganisms (GCM) 10K type strain sequencing project: providing services to taxonomists for standard genome sequencing and annotation.</title>
        <authorList>
            <consortium name="The Broad Institute Genomics Platform"/>
            <consortium name="The Broad Institute Genome Sequencing Center for Infectious Disease"/>
            <person name="Wu L."/>
            <person name="Ma J."/>
        </authorList>
    </citation>
    <scope>NUCLEOTIDE SEQUENCE [LARGE SCALE GENOMIC DNA]</scope>
    <source>
        <strain evidence="6">JCM 18055</strain>
    </source>
</reference>
<feature type="domain" description="Rv2993c-like N-terminal" evidence="4">
    <location>
        <begin position="1"/>
        <end position="60"/>
    </location>
</feature>
<sequence>MRLARFRLATGARTFGVVEGEVVTRLDRRVSSFEALLNGPMGTQPGDERIPVDQVTWEPPMGEHAKILCVGMNYAAHARESGRDVPARPTLFTRFPDSVVGAGSPVVRPAGEESLDWEGEAAIVIGRPGRRIAEDQAWSHVAGVTCMAENSVRDWQAHSVQATAGKNWAGSGALGPWLTTLDEIGRGPWRVTTRLNGEQAQDDTTANLVFGVPRLVAYVSTFTPLRAGDVIATGTPKGIGLRRRPPRFLRPGDQLEVEVDGVGVLRHGVVDEPVAAEVGAAR</sequence>
<evidence type="ECO:0008006" key="7">
    <source>
        <dbReference type="Google" id="ProtNLM"/>
    </source>
</evidence>
<name>A0ABP8VVK7_9PSEU</name>
<dbReference type="InterPro" id="IPR018833">
    <property type="entry name" value="Rv2993c-like_N"/>
</dbReference>
<evidence type="ECO:0000313" key="5">
    <source>
        <dbReference type="EMBL" id="GAA4673038.1"/>
    </source>
</evidence>
<evidence type="ECO:0000256" key="1">
    <source>
        <dbReference type="ARBA" id="ARBA00010211"/>
    </source>
</evidence>
<dbReference type="EMBL" id="BAABIC010000001">
    <property type="protein sequence ID" value="GAA4673038.1"/>
    <property type="molecule type" value="Genomic_DNA"/>
</dbReference>
<dbReference type="InterPro" id="IPR051121">
    <property type="entry name" value="FAH"/>
</dbReference>
<gene>
    <name evidence="5" type="ORF">GCM10023215_00500</name>
</gene>
<evidence type="ECO:0000259" key="4">
    <source>
        <dbReference type="Pfam" id="PF10370"/>
    </source>
</evidence>
<organism evidence="5 6">
    <name type="scientific">Pseudonocardia yuanmonensis</name>
    <dbReference type="NCBI Taxonomy" id="1095914"/>
    <lineage>
        <taxon>Bacteria</taxon>
        <taxon>Bacillati</taxon>
        <taxon>Actinomycetota</taxon>
        <taxon>Actinomycetes</taxon>
        <taxon>Pseudonocardiales</taxon>
        <taxon>Pseudonocardiaceae</taxon>
        <taxon>Pseudonocardia</taxon>
    </lineage>
</organism>
<dbReference type="Pfam" id="PF10370">
    <property type="entry name" value="Rv2993c-like_N"/>
    <property type="match status" value="1"/>
</dbReference>
<dbReference type="InterPro" id="IPR011234">
    <property type="entry name" value="Fumarylacetoacetase-like_C"/>
</dbReference>
<dbReference type="Gene3D" id="3.90.850.10">
    <property type="entry name" value="Fumarylacetoacetase-like, C-terminal domain"/>
    <property type="match status" value="1"/>
</dbReference>
<dbReference type="RefSeq" id="WP_345377556.1">
    <property type="nucleotide sequence ID" value="NZ_BAABIC010000001.1"/>
</dbReference>
<dbReference type="InterPro" id="IPR036663">
    <property type="entry name" value="Fumarylacetoacetase_C_sf"/>
</dbReference>
<dbReference type="Pfam" id="PF01557">
    <property type="entry name" value="FAA_hydrolase"/>
    <property type="match status" value="1"/>
</dbReference>
<keyword evidence="2" id="KW-0479">Metal-binding</keyword>
<evidence type="ECO:0000313" key="6">
    <source>
        <dbReference type="Proteomes" id="UP001500325"/>
    </source>
</evidence>
<dbReference type="PANTHER" id="PTHR42796">
    <property type="entry name" value="FUMARYLACETOACETATE HYDROLASE DOMAIN-CONTAINING PROTEIN 2A-RELATED"/>
    <property type="match status" value="1"/>
</dbReference>
<dbReference type="Proteomes" id="UP001500325">
    <property type="component" value="Unassembled WGS sequence"/>
</dbReference>
<evidence type="ECO:0000259" key="3">
    <source>
        <dbReference type="Pfam" id="PF01557"/>
    </source>
</evidence>
<feature type="domain" description="Fumarylacetoacetase-like C-terminal" evidence="3">
    <location>
        <begin position="66"/>
        <end position="270"/>
    </location>
</feature>
<dbReference type="SUPFAM" id="SSF56529">
    <property type="entry name" value="FAH"/>
    <property type="match status" value="1"/>
</dbReference>
<accession>A0ABP8VVK7</accession>
<comment type="caution">
    <text evidence="5">The sequence shown here is derived from an EMBL/GenBank/DDBJ whole genome shotgun (WGS) entry which is preliminary data.</text>
</comment>
<proteinExistence type="inferred from homology"/>
<protein>
    <recommendedName>
        <fullName evidence="7">2-keto-4-pentenoate hydratase/2-oxohepta-3-ene-1,7-dioic acid hydratase in catechol pathway</fullName>
    </recommendedName>
</protein>
<keyword evidence="6" id="KW-1185">Reference proteome</keyword>
<comment type="similarity">
    <text evidence="1">Belongs to the FAH family.</text>
</comment>
<dbReference type="PANTHER" id="PTHR42796:SF4">
    <property type="entry name" value="FUMARYLACETOACETATE HYDROLASE DOMAIN-CONTAINING PROTEIN 2A"/>
    <property type="match status" value="1"/>
</dbReference>